<dbReference type="PANTHER" id="PTHR41786:SF1">
    <property type="entry name" value="6-HYDROXYMETHYLPTERIN DIPHOSPHOKINASE MPTE-LIKE DOMAIN-CONTAINING PROTEIN"/>
    <property type="match status" value="1"/>
</dbReference>
<organism evidence="3 4">
    <name type="scientific">Desulfosporosinus acidiphilus (strain DSM 22704 / JCM 16185 / SJ4)</name>
    <dbReference type="NCBI Taxonomy" id="646529"/>
    <lineage>
        <taxon>Bacteria</taxon>
        <taxon>Bacillati</taxon>
        <taxon>Bacillota</taxon>
        <taxon>Clostridia</taxon>
        <taxon>Eubacteriales</taxon>
        <taxon>Desulfitobacteriaceae</taxon>
        <taxon>Desulfosporosinus</taxon>
    </lineage>
</organism>
<dbReference type="InterPro" id="IPR045376">
    <property type="entry name" value="Maf_N"/>
</dbReference>
<dbReference type="STRING" id="646529.Desaci_3836"/>
<dbReference type="InterPro" id="IPR002826">
    <property type="entry name" value="MptE-like"/>
</dbReference>
<feature type="domain" description="Glycosyltransferase Maf N-terminal" evidence="2">
    <location>
        <begin position="71"/>
        <end position="125"/>
    </location>
</feature>
<sequence length="610" mass="69486">MMLYQKNFHFLHTLGFAECMLKPQETSSVNIYTGKKGYLTGVKQAEGREILLHSAYDPLNEALRLIAGKEFSKQGSIFVLGLGLGYHLGELVNQTSSELLIFVLETDWDIIRAAMQVIDFERILASGRVVLVFGNLSEIRSILNDVFSIEDSLLKLLKIDFLDFPSKLNSAVEEVQTMHRIVREVLNSHYLAMNDEINWMLRRLKNTIKHVPYLARAPYPSQFANAWSKPVVIVLAGPSLSKNIDVLKEWQDRVTIFCVNTVFNRLLDYGIIPDAAFSIDIHSDLAEKHYKRNEPIPKSIVFVANPGVDPRCADLFGKHLLIFGGGGYFQHELAQDMGSEALPAGLSVTHFAFIVARHLGASPIILIGQDLAYGQEGQTHSRGCIYDEQNTMLSQNDDVLFLEGYEGGEVSSCQTWKLFRDWYEEFLENNFSLVINATEGGAKIKGTRQLALKDALKQYVGLEAEKKVSFGDWLNSVKLGVSDNDMIKKIRNSFELRLNKLRVAESICKQGVRLYNTIENPQIPLELKNRHLLEMEEEVKNIMKDRWIFYTFRSEFIRGMSAYYNMDTDSEKEPPEVDILRKAKSLHDLFENLRSYLIEFAAVIENHLDH</sequence>
<dbReference type="eggNOG" id="COG2604">
    <property type="taxonomic scope" value="Bacteria"/>
</dbReference>
<dbReference type="Pfam" id="PF20157">
    <property type="entry name" value="Maf_flag10_N"/>
    <property type="match status" value="1"/>
</dbReference>
<feature type="domain" description="6-hydroxymethylpterin diphosphokinase MptE-like" evidence="1">
    <location>
        <begin position="206"/>
        <end position="375"/>
    </location>
</feature>
<evidence type="ECO:0000313" key="4">
    <source>
        <dbReference type="Proteomes" id="UP000002892"/>
    </source>
</evidence>
<evidence type="ECO:0000259" key="1">
    <source>
        <dbReference type="Pfam" id="PF01973"/>
    </source>
</evidence>
<reference evidence="3 4" key="1">
    <citation type="journal article" date="2012" name="J. Bacteriol.">
        <title>Complete genome sequences of Desulfosporosinus orientis DSM765T, Desulfosporosinus youngiae DSM17734T, Desulfosporosinus meridiei DSM13257T, and Desulfosporosinus acidiphilus DSM22704T.</title>
        <authorList>
            <person name="Pester M."/>
            <person name="Brambilla E."/>
            <person name="Alazard D."/>
            <person name="Rattei T."/>
            <person name="Weinmaier T."/>
            <person name="Han J."/>
            <person name="Lucas S."/>
            <person name="Lapidus A."/>
            <person name="Cheng J.F."/>
            <person name="Goodwin L."/>
            <person name="Pitluck S."/>
            <person name="Peters L."/>
            <person name="Ovchinnikova G."/>
            <person name="Teshima H."/>
            <person name="Detter J.C."/>
            <person name="Han C.S."/>
            <person name="Tapia R."/>
            <person name="Land M.L."/>
            <person name="Hauser L."/>
            <person name="Kyrpides N.C."/>
            <person name="Ivanova N.N."/>
            <person name="Pagani I."/>
            <person name="Huntmann M."/>
            <person name="Wei C.L."/>
            <person name="Davenport K.W."/>
            <person name="Daligault H."/>
            <person name="Chain P.S."/>
            <person name="Chen A."/>
            <person name="Mavromatis K."/>
            <person name="Markowitz V."/>
            <person name="Szeto E."/>
            <person name="Mikhailova N."/>
            <person name="Pati A."/>
            <person name="Wagner M."/>
            <person name="Woyke T."/>
            <person name="Ollivier B."/>
            <person name="Klenk H.P."/>
            <person name="Spring S."/>
            <person name="Loy A."/>
        </authorList>
    </citation>
    <scope>NUCLEOTIDE SEQUENCE [LARGE SCALE GENOMIC DNA]</scope>
    <source>
        <strain evidence="4">DSM 22704 / JCM 16185 / SJ4</strain>
    </source>
</reference>
<dbReference type="RefSeq" id="WP_014828704.1">
    <property type="nucleotide sequence ID" value="NC_018068.1"/>
</dbReference>
<accession>I4DA93</accession>
<dbReference type="AlphaFoldDB" id="I4DA93"/>
<dbReference type="HOGENOM" id="CLU_026503_0_0_9"/>
<evidence type="ECO:0000259" key="2">
    <source>
        <dbReference type="Pfam" id="PF20157"/>
    </source>
</evidence>
<name>I4DA93_DESAJ</name>
<evidence type="ECO:0008006" key="5">
    <source>
        <dbReference type="Google" id="ProtNLM"/>
    </source>
</evidence>
<protein>
    <recommendedName>
        <fullName evidence="5">DUF115 domain-containing protein</fullName>
    </recommendedName>
</protein>
<keyword evidence="4" id="KW-1185">Reference proteome</keyword>
<evidence type="ECO:0000313" key="3">
    <source>
        <dbReference type="EMBL" id="AFM42717.1"/>
    </source>
</evidence>
<gene>
    <name evidence="3" type="ordered locus">Desaci_3836</name>
</gene>
<dbReference type="EMBL" id="CP003639">
    <property type="protein sequence ID" value="AFM42717.1"/>
    <property type="molecule type" value="Genomic_DNA"/>
</dbReference>
<dbReference type="KEGG" id="dai:Desaci_3836"/>
<dbReference type="PANTHER" id="PTHR41786">
    <property type="entry name" value="MOTILITY ACCESSORY FACTOR MAF"/>
    <property type="match status" value="1"/>
</dbReference>
<dbReference type="Proteomes" id="UP000002892">
    <property type="component" value="Chromosome"/>
</dbReference>
<proteinExistence type="predicted"/>
<dbReference type="Pfam" id="PF01973">
    <property type="entry name" value="MptE-like"/>
    <property type="match status" value="1"/>
</dbReference>